<feature type="compositionally biased region" description="Low complexity" evidence="3">
    <location>
        <begin position="335"/>
        <end position="348"/>
    </location>
</feature>
<sequence length="1003" mass="111760">MTSLVLTDSSQLTSDSQQLGKLHPSGPSWDSNPSLPIIGKPDDETDAFVNVPTHLLRTEVTSSEVNCPSRCEGDRKTGEPQERDKDDKRISFSGIEILRWDSLELLSLLFPELGRKPVIPNGNPTSAITANNVSTHNKRTNFVPRKLSTKLVPPHEVDDTFVSALTNIKSNCSDSSSGYIDTSSWDTDFYEEKEQPETHEQDKKKVSNGSRGETRMQEPSTTNMMTHSKGSGNPEVARPDISHKPHMKPTVPLRPPILEAKPTALNVTPASLNLSTTPKPPPNGNPTSAITANNVSTHNKRTDVVPRKTFTRLVLPHEVDDTFVSALSNIRRNCSDSSSDYSDTSSWDTDFDDDKEQPETHEPDKKNVSNGSRGETRMQEPSTTHMMTHSKGSGNPAVARPDISHKPHMKPTVPLRPPILEAKPTALNVTPTPLKLPTPPKPPMEDYGHVKTLVSNLNLPPALHRALTQPCDEEEQYESIDNVDLPSREAIAALFNHSNTAKLLNTSQNQPSFFQEPRQSGSSLPSSSLNPSSSQEQLSLQMRRSPQPEQLAVPKTEGPPVPPTAIVSPYKSQITKPVAIASAIPSRPLPPHPISQSQPARSFPSQPQVYRPPAAVPEPEEEQYECMEDTSDLPTAPNKNDGYISDEYESIKDNQFKIHFGVPIPNITDYYLQPVHKQKDNDIPPPLPLKPKPNIEMPSIRPPSPPRKKLEDQSSSSSSPGNSGDGVVTGLFGELLRKVRNRPATYTSDRGSRRMLTSLIECGRMSVCFYVRLAGPLLHNLATRLCTEMADIAVGMKRRIIYPIRRLLSRYDDVLPPDDQFQFEEKTPTLEVKKVNFPSSEHKLSPSVDQRPFTHQNSQRPLPPTPEPNKSVLHNLEKGSAGSHRGSKVSNLNVTQMPWYHNVNRRRAEELLCNSEDGMFIIRPSQTQNPLTLSLWYNNRLYNISVRQRPDGKYALGYEKANEQSFASVEELVTNYQSEKLLLYSGGERNGRTFLTKWPQRRD</sequence>
<feature type="region of interest" description="Disordered" evidence="3">
    <location>
        <begin position="832"/>
        <end position="888"/>
    </location>
</feature>
<feature type="domain" description="SH2" evidence="4">
    <location>
        <begin position="898"/>
        <end position="1000"/>
    </location>
</feature>
<feature type="compositionally biased region" description="Low complexity" evidence="3">
    <location>
        <begin position="1"/>
        <end position="19"/>
    </location>
</feature>
<name>A0A7R9JNK8_TIMGE</name>
<dbReference type="PANTHER" id="PTHR14098:SF14">
    <property type="entry name" value="SH2 DOMAIN-CONTAINING PROTEIN"/>
    <property type="match status" value="1"/>
</dbReference>
<feature type="compositionally biased region" description="Basic and acidic residues" evidence="3">
    <location>
        <begin position="71"/>
        <end position="86"/>
    </location>
</feature>
<evidence type="ECO:0000259" key="4">
    <source>
        <dbReference type="PROSITE" id="PS50001"/>
    </source>
</evidence>
<feature type="region of interest" description="Disordered" evidence="3">
    <location>
        <begin position="677"/>
        <end position="727"/>
    </location>
</feature>
<evidence type="ECO:0000313" key="5">
    <source>
        <dbReference type="EMBL" id="CAD7586212.1"/>
    </source>
</evidence>
<feature type="region of interest" description="Disordered" evidence="3">
    <location>
        <begin position="511"/>
        <end position="563"/>
    </location>
</feature>
<dbReference type="AlphaFoldDB" id="A0A7R9JNK8"/>
<dbReference type="SUPFAM" id="SSF55550">
    <property type="entry name" value="SH2 domain"/>
    <property type="match status" value="1"/>
</dbReference>
<feature type="compositionally biased region" description="Polar residues" evidence="3">
    <location>
        <begin position="368"/>
        <end position="393"/>
    </location>
</feature>
<feature type="compositionally biased region" description="Polar residues" evidence="3">
    <location>
        <begin position="207"/>
        <end position="231"/>
    </location>
</feature>
<dbReference type="InterPro" id="IPR000980">
    <property type="entry name" value="SH2"/>
</dbReference>
<proteinExistence type="predicted"/>
<feature type="compositionally biased region" description="Low complexity" evidence="3">
    <location>
        <begin position="517"/>
        <end position="545"/>
    </location>
</feature>
<gene>
    <name evidence="5" type="ORF">TGEB3V08_LOCUS604</name>
</gene>
<feature type="compositionally biased region" description="Polar residues" evidence="3">
    <location>
        <begin position="594"/>
        <end position="608"/>
    </location>
</feature>
<feature type="region of interest" description="Disordered" evidence="3">
    <location>
        <begin position="584"/>
        <end position="613"/>
    </location>
</feature>
<reference evidence="5" key="1">
    <citation type="submission" date="2020-11" db="EMBL/GenBank/DDBJ databases">
        <authorList>
            <person name="Tran Van P."/>
        </authorList>
    </citation>
    <scope>NUCLEOTIDE SEQUENCE</scope>
</reference>
<evidence type="ECO:0000256" key="2">
    <source>
        <dbReference type="PROSITE-ProRule" id="PRU00191"/>
    </source>
</evidence>
<accession>A0A7R9JNK8</accession>
<feature type="region of interest" description="Disordered" evidence="3">
    <location>
        <begin position="1"/>
        <end position="45"/>
    </location>
</feature>
<feature type="region of interest" description="Disordered" evidence="3">
    <location>
        <begin position="60"/>
        <end position="86"/>
    </location>
</feature>
<keyword evidence="1 2" id="KW-0727">SH2 domain</keyword>
<dbReference type="PROSITE" id="PS50001">
    <property type="entry name" value="SH2"/>
    <property type="match status" value="1"/>
</dbReference>
<dbReference type="Pfam" id="PF00017">
    <property type="entry name" value="SH2"/>
    <property type="match status" value="1"/>
</dbReference>
<feature type="compositionally biased region" description="Basic and acidic residues" evidence="3">
    <location>
        <begin position="357"/>
        <end position="367"/>
    </location>
</feature>
<evidence type="ECO:0000256" key="1">
    <source>
        <dbReference type="ARBA" id="ARBA00022999"/>
    </source>
</evidence>
<dbReference type="Gene3D" id="3.30.505.10">
    <property type="entry name" value="SH2 domain"/>
    <property type="match status" value="1"/>
</dbReference>
<organism evidence="5">
    <name type="scientific">Timema genevievae</name>
    <name type="common">Walking stick</name>
    <dbReference type="NCBI Taxonomy" id="629358"/>
    <lineage>
        <taxon>Eukaryota</taxon>
        <taxon>Metazoa</taxon>
        <taxon>Ecdysozoa</taxon>
        <taxon>Arthropoda</taxon>
        <taxon>Hexapoda</taxon>
        <taxon>Insecta</taxon>
        <taxon>Pterygota</taxon>
        <taxon>Neoptera</taxon>
        <taxon>Polyneoptera</taxon>
        <taxon>Phasmatodea</taxon>
        <taxon>Timematodea</taxon>
        <taxon>Timematoidea</taxon>
        <taxon>Timematidae</taxon>
        <taxon>Timema</taxon>
    </lineage>
</organism>
<feature type="region of interest" description="Disordered" evidence="3">
    <location>
        <begin position="333"/>
        <end position="396"/>
    </location>
</feature>
<dbReference type="SMART" id="SM00252">
    <property type="entry name" value="SH2"/>
    <property type="match status" value="1"/>
</dbReference>
<dbReference type="InterPro" id="IPR051751">
    <property type="entry name" value="Immunoreceptor_sig_adapters"/>
</dbReference>
<feature type="compositionally biased region" description="Basic and acidic residues" evidence="3">
    <location>
        <begin position="832"/>
        <end position="844"/>
    </location>
</feature>
<dbReference type="GO" id="GO:0007169">
    <property type="term" value="P:cell surface receptor protein tyrosine kinase signaling pathway"/>
    <property type="evidence" value="ECO:0007669"/>
    <property type="project" value="TreeGrafter"/>
</dbReference>
<dbReference type="EMBL" id="OE839218">
    <property type="protein sequence ID" value="CAD7586212.1"/>
    <property type="molecule type" value="Genomic_DNA"/>
</dbReference>
<protein>
    <recommendedName>
        <fullName evidence="4">SH2 domain-containing protein</fullName>
    </recommendedName>
</protein>
<feature type="region of interest" description="Disordered" evidence="3">
    <location>
        <begin position="191"/>
        <end position="235"/>
    </location>
</feature>
<feature type="compositionally biased region" description="Basic and acidic residues" evidence="3">
    <location>
        <begin position="191"/>
        <end position="205"/>
    </location>
</feature>
<dbReference type="InterPro" id="IPR036860">
    <property type="entry name" value="SH2_dom_sf"/>
</dbReference>
<evidence type="ECO:0000256" key="3">
    <source>
        <dbReference type="SAM" id="MobiDB-lite"/>
    </source>
</evidence>
<dbReference type="PANTHER" id="PTHR14098">
    <property type="entry name" value="SH2 DOMAIN CONTAINING PROTEIN"/>
    <property type="match status" value="1"/>
</dbReference>
<dbReference type="GO" id="GO:0035556">
    <property type="term" value="P:intracellular signal transduction"/>
    <property type="evidence" value="ECO:0007669"/>
    <property type="project" value="TreeGrafter"/>
</dbReference>
<dbReference type="GO" id="GO:0005737">
    <property type="term" value="C:cytoplasm"/>
    <property type="evidence" value="ECO:0007669"/>
    <property type="project" value="UniProtKB-ARBA"/>
</dbReference>